<evidence type="ECO:0000259" key="28">
    <source>
        <dbReference type="PROSITE" id="PS50968"/>
    </source>
</evidence>
<dbReference type="InterPro" id="IPR001697">
    <property type="entry name" value="Pyr_Knase"/>
</dbReference>
<dbReference type="SUPFAM" id="SSF51230">
    <property type="entry name" value="Single hybrid motif"/>
    <property type="match status" value="1"/>
</dbReference>
<dbReference type="PROSITE" id="PS00110">
    <property type="entry name" value="PYRUVATE_KINASE"/>
    <property type="match status" value="1"/>
</dbReference>
<dbReference type="GO" id="GO:0033512">
    <property type="term" value="P:L-lysine catabolic process to acetyl-CoA via saccharopine"/>
    <property type="evidence" value="ECO:0007669"/>
    <property type="project" value="UniProtKB-UniPathway"/>
</dbReference>
<dbReference type="GO" id="GO:0004743">
    <property type="term" value="F:pyruvate kinase activity"/>
    <property type="evidence" value="ECO:0007669"/>
    <property type="project" value="UniProtKB-EC"/>
</dbReference>
<dbReference type="SUPFAM" id="SSF52935">
    <property type="entry name" value="PK C-terminal domain-like"/>
    <property type="match status" value="1"/>
</dbReference>
<keyword evidence="15" id="KW-0450">Lipoyl</keyword>
<evidence type="ECO:0000256" key="16">
    <source>
        <dbReference type="ARBA" id="ARBA00022840"/>
    </source>
</evidence>
<dbReference type="EC" id="2.7.1.40" evidence="26"/>
<keyword evidence="12" id="KW-0479">Metal-binding</keyword>
<keyword evidence="16" id="KW-0067">ATP-binding</keyword>
<keyword evidence="11 26" id="KW-0808">Transferase</keyword>
<evidence type="ECO:0000256" key="5">
    <source>
        <dbReference type="ARBA" id="ARBA00004997"/>
    </source>
</evidence>
<dbReference type="InterPro" id="IPR040442">
    <property type="entry name" value="Pyrv_kinase-like_dom_sf"/>
</dbReference>
<protein>
    <recommendedName>
        <fullName evidence="26">Pyruvate kinase</fullName>
        <ecNumber evidence="26">2.7.1.40</ecNumber>
    </recommendedName>
</protein>
<evidence type="ECO:0000256" key="13">
    <source>
        <dbReference type="ARBA" id="ARBA00022741"/>
    </source>
</evidence>
<dbReference type="UniPathway" id="UPA00109">
    <property type="reaction ID" value="UER00188"/>
</dbReference>
<keyword evidence="14 26" id="KW-0418">Kinase</keyword>
<dbReference type="GO" id="GO:0030955">
    <property type="term" value="F:potassium ion binding"/>
    <property type="evidence" value="ECO:0007669"/>
    <property type="project" value="InterPro"/>
</dbReference>
<dbReference type="Gene3D" id="3.40.1380.20">
    <property type="entry name" value="Pyruvate kinase, C-terminal domain"/>
    <property type="match status" value="1"/>
</dbReference>
<comment type="function">
    <text evidence="23">The 2-oxoglutarate dehydrogenase complex catalyzes the overall conversion of 2-oxoglutarate to succinyl-CoA and CO(2). It contains multiple copies of three enzymatic components: 2-oxoglutarate dehydrogenase (E1), dihydrolipoamide succinyltransferase (E2) and lipoamide dehydrogenase (E3).</text>
</comment>
<dbReference type="SUPFAM" id="SSF52777">
    <property type="entry name" value="CoA-dependent acyltransferases"/>
    <property type="match status" value="1"/>
</dbReference>
<evidence type="ECO:0000256" key="23">
    <source>
        <dbReference type="ARBA" id="ARBA00037426"/>
    </source>
</evidence>
<feature type="domain" description="Lipoyl-binding" evidence="28">
    <location>
        <begin position="1"/>
        <end position="70"/>
    </location>
</feature>
<dbReference type="InterPro" id="IPR006255">
    <property type="entry name" value="SucB"/>
</dbReference>
<comment type="catalytic activity">
    <reaction evidence="25">
        <text>N(6)-[(R)-dihydrolipoyl]-L-lysyl-[protein] + succinyl-CoA = N(6)-[(R)-S(8)-succinyldihydrolipoyl]-L-lysyl-[protein] + CoA</text>
        <dbReference type="Rhea" id="RHEA:15213"/>
        <dbReference type="Rhea" id="RHEA-COMP:10475"/>
        <dbReference type="Rhea" id="RHEA-COMP:20092"/>
        <dbReference type="ChEBI" id="CHEBI:57287"/>
        <dbReference type="ChEBI" id="CHEBI:57292"/>
        <dbReference type="ChEBI" id="CHEBI:83100"/>
        <dbReference type="ChEBI" id="CHEBI:83120"/>
        <dbReference type="EC" id="2.3.1.61"/>
    </reaction>
</comment>
<evidence type="ECO:0000256" key="9">
    <source>
        <dbReference type="ARBA" id="ARBA00011484"/>
    </source>
</evidence>
<comment type="pathway">
    <text evidence="6">Amino-acid degradation; L-lysine degradation via saccharopine pathway; glutaryl-CoA from L-lysine: step 6/6.</text>
</comment>
<comment type="subunit">
    <text evidence="9">Forms a 24-polypeptide structural core with octahedral symmetry.</text>
</comment>
<dbReference type="InterPro" id="IPR000089">
    <property type="entry name" value="Biotin_lipoyl"/>
</dbReference>
<dbReference type="PANTHER" id="PTHR11817">
    <property type="entry name" value="PYRUVATE KINASE"/>
    <property type="match status" value="1"/>
</dbReference>
<evidence type="ECO:0000256" key="19">
    <source>
        <dbReference type="ARBA" id="ARBA00023128"/>
    </source>
</evidence>
<evidence type="ECO:0000313" key="30">
    <source>
        <dbReference type="Proteomes" id="UP000279271"/>
    </source>
</evidence>
<evidence type="ECO:0000256" key="14">
    <source>
        <dbReference type="ARBA" id="ARBA00022777"/>
    </source>
</evidence>
<evidence type="ECO:0000313" key="29">
    <source>
        <dbReference type="EMBL" id="RMZ55515.1"/>
    </source>
</evidence>
<dbReference type="InterPro" id="IPR018209">
    <property type="entry name" value="Pyrv_Knase_AS"/>
</dbReference>
<comment type="caution">
    <text evidence="29">The sequence shown here is derived from an EMBL/GenBank/DDBJ whole genome shotgun (WGS) entry which is preliminary data.</text>
</comment>
<evidence type="ECO:0000256" key="22">
    <source>
        <dbReference type="ARBA" id="ARBA00023317"/>
    </source>
</evidence>
<keyword evidence="13" id="KW-0547">Nucleotide-binding</keyword>
<dbReference type="InterPro" id="IPR015793">
    <property type="entry name" value="Pyrv_Knase_brl"/>
</dbReference>
<evidence type="ECO:0000256" key="1">
    <source>
        <dbReference type="ARBA" id="ARBA00001938"/>
    </source>
</evidence>
<name>A0A3M7L0L0_AUXPR</name>
<dbReference type="SUPFAM" id="SSF50800">
    <property type="entry name" value="PK beta-barrel domain-like"/>
    <property type="match status" value="1"/>
</dbReference>
<dbReference type="GO" id="GO:0006099">
    <property type="term" value="P:tricarboxylic acid cycle"/>
    <property type="evidence" value="ECO:0007669"/>
    <property type="project" value="UniProtKB-KW"/>
</dbReference>
<dbReference type="InterPro" id="IPR001078">
    <property type="entry name" value="2-oxoacid_DH_actylTfrase"/>
</dbReference>
<comment type="similarity">
    <text evidence="7">Belongs to the 2-oxoacid dehydrogenase family.</text>
</comment>
<comment type="catalytic activity">
    <reaction evidence="24 26">
        <text>pyruvate + ATP = phosphoenolpyruvate + ADP + H(+)</text>
        <dbReference type="Rhea" id="RHEA:18157"/>
        <dbReference type="ChEBI" id="CHEBI:15361"/>
        <dbReference type="ChEBI" id="CHEBI:15378"/>
        <dbReference type="ChEBI" id="CHEBI:30616"/>
        <dbReference type="ChEBI" id="CHEBI:58702"/>
        <dbReference type="ChEBI" id="CHEBI:456216"/>
        <dbReference type="EC" id="2.7.1.40"/>
    </reaction>
</comment>
<dbReference type="GO" id="GO:0004149">
    <property type="term" value="F:dihydrolipoyllysine-residue succinyltransferase activity"/>
    <property type="evidence" value="ECO:0007669"/>
    <property type="project" value="UniProtKB-EC"/>
</dbReference>
<comment type="similarity">
    <text evidence="8 26">Belongs to the pyruvate kinase family.</text>
</comment>
<gene>
    <name evidence="29" type="ORF">APUTEX25_000098</name>
</gene>
<evidence type="ECO:0000256" key="7">
    <source>
        <dbReference type="ARBA" id="ARBA00007317"/>
    </source>
</evidence>
<dbReference type="Pfam" id="PF00224">
    <property type="entry name" value="PK"/>
    <property type="match status" value="1"/>
</dbReference>
<dbReference type="CDD" id="cd06849">
    <property type="entry name" value="lipoyl_domain"/>
    <property type="match status" value="1"/>
</dbReference>
<dbReference type="SUPFAM" id="SSF51621">
    <property type="entry name" value="Phosphoenolpyruvate/pyruvate domain"/>
    <property type="match status" value="1"/>
</dbReference>
<dbReference type="GO" id="GO:0000287">
    <property type="term" value="F:magnesium ion binding"/>
    <property type="evidence" value="ECO:0007669"/>
    <property type="project" value="InterPro"/>
</dbReference>
<dbReference type="Pfam" id="PF00198">
    <property type="entry name" value="2-oxoacid_dh"/>
    <property type="match status" value="1"/>
</dbReference>
<dbReference type="InterPro" id="IPR011037">
    <property type="entry name" value="Pyrv_Knase-like_insert_dom_sf"/>
</dbReference>
<dbReference type="GO" id="GO:0005739">
    <property type="term" value="C:mitochondrion"/>
    <property type="evidence" value="ECO:0007669"/>
    <property type="project" value="UniProtKB-SubCell"/>
</dbReference>
<dbReference type="InterPro" id="IPR015813">
    <property type="entry name" value="Pyrv/PenolPyrv_kinase-like_dom"/>
</dbReference>
<dbReference type="Pfam" id="PF02887">
    <property type="entry name" value="PK_C"/>
    <property type="match status" value="1"/>
</dbReference>
<dbReference type="GO" id="GO:0045252">
    <property type="term" value="C:oxoglutarate dehydrogenase complex"/>
    <property type="evidence" value="ECO:0007669"/>
    <property type="project" value="InterPro"/>
</dbReference>
<evidence type="ECO:0000256" key="8">
    <source>
        <dbReference type="ARBA" id="ARBA00008663"/>
    </source>
</evidence>
<keyword evidence="17 26" id="KW-0460">Magnesium</keyword>
<dbReference type="InterPro" id="IPR011053">
    <property type="entry name" value="Single_hybrid_motif"/>
</dbReference>
<dbReference type="FunFam" id="3.20.20.60:FF:000025">
    <property type="entry name" value="Pyruvate kinase"/>
    <property type="match status" value="1"/>
</dbReference>
<dbReference type="PROSITE" id="PS50968">
    <property type="entry name" value="BIOTINYL_LIPOYL"/>
    <property type="match status" value="1"/>
</dbReference>
<dbReference type="GO" id="GO:0009570">
    <property type="term" value="C:chloroplast stroma"/>
    <property type="evidence" value="ECO:0007669"/>
    <property type="project" value="UniProtKB-ARBA"/>
</dbReference>
<keyword evidence="19" id="KW-0496">Mitochondrion</keyword>
<evidence type="ECO:0000256" key="27">
    <source>
        <dbReference type="SAM" id="MobiDB-lite"/>
    </source>
</evidence>
<reference evidence="30" key="1">
    <citation type="journal article" date="2018" name="Algal Res.">
        <title>Characterization of plant carbon substrate utilization by Auxenochlorella protothecoides.</title>
        <authorList>
            <person name="Vogler B.W."/>
            <person name="Starkenburg S.R."/>
            <person name="Sudasinghe N."/>
            <person name="Schambach J.Y."/>
            <person name="Rollin J.A."/>
            <person name="Pattathil S."/>
            <person name="Barry A.N."/>
        </authorList>
    </citation>
    <scope>NUCLEOTIDE SEQUENCE [LARGE SCALE GENOMIC DNA]</scope>
    <source>
        <strain evidence="30">UTEX 25</strain>
    </source>
</reference>
<evidence type="ECO:0000256" key="24">
    <source>
        <dbReference type="ARBA" id="ARBA00048152"/>
    </source>
</evidence>
<dbReference type="Proteomes" id="UP000279271">
    <property type="component" value="Unassembled WGS sequence"/>
</dbReference>
<evidence type="ECO:0000256" key="20">
    <source>
        <dbReference type="ARBA" id="ARBA00023152"/>
    </source>
</evidence>
<dbReference type="InterPro" id="IPR015795">
    <property type="entry name" value="Pyrv_Knase_C"/>
</dbReference>
<comment type="cofactor">
    <cofactor evidence="2">
        <name>Mg(2+)</name>
        <dbReference type="ChEBI" id="CHEBI:18420"/>
    </cofactor>
</comment>
<keyword evidence="18" id="KW-0809">Transit peptide</keyword>
<dbReference type="EMBL" id="QOKY01000160">
    <property type="protein sequence ID" value="RMZ55515.1"/>
    <property type="molecule type" value="Genomic_DNA"/>
</dbReference>
<dbReference type="UniPathway" id="UPA00868">
    <property type="reaction ID" value="UER00840"/>
</dbReference>
<evidence type="ECO:0000256" key="3">
    <source>
        <dbReference type="ARBA" id="ARBA00001958"/>
    </source>
</evidence>
<evidence type="ECO:0000256" key="6">
    <source>
        <dbReference type="ARBA" id="ARBA00005145"/>
    </source>
</evidence>
<dbReference type="NCBIfam" id="TIGR01064">
    <property type="entry name" value="pyruv_kin"/>
    <property type="match status" value="1"/>
</dbReference>
<keyword evidence="22" id="KW-0670">Pyruvate</keyword>
<comment type="subcellular location">
    <subcellularLocation>
        <location evidence="4">Mitochondrion</location>
    </subcellularLocation>
</comment>
<evidence type="ECO:0000256" key="17">
    <source>
        <dbReference type="ARBA" id="ARBA00022842"/>
    </source>
</evidence>
<keyword evidence="20 26" id="KW-0324">Glycolysis</keyword>
<keyword evidence="10" id="KW-0816">Tricarboxylic acid cycle</keyword>
<evidence type="ECO:0000256" key="11">
    <source>
        <dbReference type="ARBA" id="ARBA00022679"/>
    </source>
</evidence>
<dbReference type="Pfam" id="PF00364">
    <property type="entry name" value="Biotin_lipoyl"/>
    <property type="match status" value="1"/>
</dbReference>
<organism evidence="29 30">
    <name type="scientific">Auxenochlorella protothecoides</name>
    <name type="common">Green microalga</name>
    <name type="synonym">Chlorella protothecoides</name>
    <dbReference type="NCBI Taxonomy" id="3075"/>
    <lineage>
        <taxon>Eukaryota</taxon>
        <taxon>Viridiplantae</taxon>
        <taxon>Chlorophyta</taxon>
        <taxon>core chlorophytes</taxon>
        <taxon>Trebouxiophyceae</taxon>
        <taxon>Chlorellales</taxon>
        <taxon>Chlorellaceae</taxon>
        <taxon>Auxenochlorella</taxon>
    </lineage>
</organism>
<dbReference type="NCBIfam" id="TIGR01347">
    <property type="entry name" value="sucB"/>
    <property type="match status" value="1"/>
</dbReference>
<keyword evidence="21" id="KW-0012">Acyltransferase</keyword>
<dbReference type="Gene3D" id="3.30.559.10">
    <property type="entry name" value="Chloramphenicol acetyltransferase-like domain"/>
    <property type="match status" value="1"/>
</dbReference>
<evidence type="ECO:0000256" key="10">
    <source>
        <dbReference type="ARBA" id="ARBA00022532"/>
    </source>
</evidence>
<sequence>MGESITEGTVATILAQPGETVEEDSVLATLDTDKVSMDIKYPNKTPGVVKEYKAAEGDTVTVGQLFAVIEESEGGAAPAKKEEAPKEEAPKEEVPKKEAPKKEETKKEEPKKASPPPKKPEPASKPAAAPGGAPLSSGPRPERRVKMTRLRARVAERLKNAQNTYALLTTFNEVDMTALMDLRKAHKDAFLEKHGVKLGFMSAFVKAAANALETVPAVNAVIDGGDIIYRDYYDISVAVATPKGLVVPVLRNVDAMSFATVEKTINELGKKARDGALSIDEMAGGTFTISNGGVFGSMLSTPIINPPQSAILGMHATNMKPAVVDGQIVARPLMYLALTYDHRLIDGREAVTFLKRIKEVIEDPRRLLLDGITHAHGRPLARAGVARPAALPASHRSSLHPARVFASSNTKGNGRKPRKAGSSSVAVADVATPLTTSRTPEIEVDSVLEQELSSNGFRSTRRTKLIATIGPACESKEMLDAMASNGMNVARLNMSHGSHAWHAEIISHIRALNKEKGYSVAIMMDTQGSEVHIMEMAAPLKAETGQELVFTVRDPAASLGDDAAIAVSYDAFAEDVQVGDEIVIDGGMVSLEVEGKAGPDVYCRVVDPGLVLSRANLTFRRGGRPVRAKNAMLPVLSAKDWVDVDFAVQQGVDFIAVSFVKSADVINNLKSYIQSRSARDIDVIAKVESPDSIPNLAEIVDAADGVMVARGDLGAQIRLEDVPSVQKEVVLRCRQAGKPVIVASHLLQSMHELPTPTRAEVSDIADVVRQRADALMLSGESAAGLFPQKALEVLRIVAARIEGWCREEGSGAIALPRIAGSLDARIGEEVCASAASMADNLGAAAIFVFTRRGVNASWLSRYRPDCPIFAFTDSQEVRQRLNLRWGVIPFLVRFEDDPETNVTRTFELLKRRNLVAAKDLVVVVSDIQRTSQQHRSVQVRHVS</sequence>
<evidence type="ECO:0000256" key="26">
    <source>
        <dbReference type="RuleBase" id="RU000504"/>
    </source>
</evidence>
<evidence type="ECO:0000256" key="2">
    <source>
        <dbReference type="ARBA" id="ARBA00001946"/>
    </source>
</evidence>
<comment type="pathway">
    <text evidence="5 26">Carbohydrate degradation; glycolysis; pyruvate from D-glyceraldehyde 3-phosphate: step 5/5.</text>
</comment>
<feature type="compositionally biased region" description="Low complexity" evidence="27">
    <location>
        <begin position="124"/>
        <end position="139"/>
    </location>
</feature>
<evidence type="ECO:0000256" key="18">
    <source>
        <dbReference type="ARBA" id="ARBA00022946"/>
    </source>
</evidence>
<dbReference type="GO" id="GO:0005524">
    <property type="term" value="F:ATP binding"/>
    <property type="evidence" value="ECO:0007669"/>
    <property type="project" value="UniProtKB-KW"/>
</dbReference>
<dbReference type="PRINTS" id="PR01050">
    <property type="entry name" value="PYRUVTKNASE"/>
</dbReference>
<feature type="compositionally biased region" description="Basic and acidic residues" evidence="27">
    <location>
        <begin position="79"/>
        <end position="122"/>
    </location>
</feature>
<dbReference type="InterPro" id="IPR023213">
    <property type="entry name" value="CAT-like_dom_sf"/>
</dbReference>
<evidence type="ECO:0000256" key="21">
    <source>
        <dbReference type="ARBA" id="ARBA00023315"/>
    </source>
</evidence>
<dbReference type="InterPro" id="IPR015806">
    <property type="entry name" value="Pyrv_Knase_insert_dom_sf"/>
</dbReference>
<evidence type="ECO:0000256" key="15">
    <source>
        <dbReference type="ARBA" id="ARBA00022823"/>
    </source>
</evidence>
<dbReference type="AlphaFoldDB" id="A0A3M7L0L0"/>
<dbReference type="InterPro" id="IPR036918">
    <property type="entry name" value="Pyrv_Knase_C_sf"/>
</dbReference>
<accession>A0A3M7L0L0</accession>
<dbReference type="FunFam" id="3.30.559.10:FF:000006">
    <property type="entry name" value="Dihydrolipoyllysine-residue succinyltransferase component of 2-oxoglutarate dehydrogenase complex, mitochondrial"/>
    <property type="match status" value="1"/>
</dbReference>
<proteinExistence type="inferred from homology"/>
<feature type="region of interest" description="Disordered" evidence="27">
    <location>
        <begin position="73"/>
        <end position="145"/>
    </location>
</feature>
<comment type="cofactor">
    <cofactor evidence="1">
        <name>(R)-lipoate</name>
        <dbReference type="ChEBI" id="CHEBI:83088"/>
    </cofactor>
</comment>
<comment type="cofactor">
    <cofactor evidence="3">
        <name>K(+)</name>
        <dbReference type="ChEBI" id="CHEBI:29103"/>
    </cofactor>
</comment>
<dbReference type="Gene3D" id="3.20.20.60">
    <property type="entry name" value="Phosphoenolpyruvate-binding domains"/>
    <property type="match status" value="1"/>
</dbReference>
<evidence type="ECO:0000256" key="25">
    <source>
        <dbReference type="ARBA" id="ARBA00052761"/>
    </source>
</evidence>
<dbReference type="GO" id="GO:0016301">
    <property type="term" value="F:kinase activity"/>
    <property type="evidence" value="ECO:0007669"/>
    <property type="project" value="UniProtKB-KW"/>
</dbReference>
<evidence type="ECO:0000256" key="12">
    <source>
        <dbReference type="ARBA" id="ARBA00022723"/>
    </source>
</evidence>
<dbReference type="Gene3D" id="2.40.33.10">
    <property type="entry name" value="PK beta-barrel domain-like"/>
    <property type="match status" value="1"/>
</dbReference>
<evidence type="ECO:0000256" key="4">
    <source>
        <dbReference type="ARBA" id="ARBA00004173"/>
    </source>
</evidence>
<dbReference type="Gene3D" id="2.40.50.100">
    <property type="match status" value="1"/>
</dbReference>
<feature type="region of interest" description="Disordered" evidence="27">
    <location>
        <begin position="403"/>
        <end position="427"/>
    </location>
</feature>